<keyword evidence="3" id="KW-1185">Reference proteome</keyword>
<sequence>MGIDAEAVSERCDGRVDLLMILVTLGTQDKAFPRLLEAIEKQLKKGTINDEVIVQAGCTAFESEQMKLFDLIPMEQFDELLARCDLLITHGGVGTIMAGLRLGKKIIAAPRLAQYHEHHNDHQTEIVSSFEQQGYLLALHDFDRLDEVLKQVRTFEPKLLVSNTANMIQLIDDWIQTNA</sequence>
<evidence type="ECO:0000313" key="2">
    <source>
        <dbReference type="EMBL" id="RGR75000.1"/>
    </source>
</evidence>
<organism evidence="2 3">
    <name type="scientific">Holdemania filiformis</name>
    <dbReference type="NCBI Taxonomy" id="61171"/>
    <lineage>
        <taxon>Bacteria</taxon>
        <taxon>Bacillati</taxon>
        <taxon>Bacillota</taxon>
        <taxon>Erysipelotrichia</taxon>
        <taxon>Erysipelotrichales</taxon>
        <taxon>Erysipelotrichaceae</taxon>
        <taxon>Holdemania</taxon>
    </lineage>
</organism>
<evidence type="ECO:0000259" key="1">
    <source>
        <dbReference type="Pfam" id="PF04101"/>
    </source>
</evidence>
<dbReference type="Proteomes" id="UP000284178">
    <property type="component" value="Unassembled WGS sequence"/>
</dbReference>
<accession>A0A412G3B1</accession>
<dbReference type="InterPro" id="IPR048097">
    <property type="entry name" value="Cps14G-like"/>
</dbReference>
<evidence type="ECO:0000313" key="3">
    <source>
        <dbReference type="Proteomes" id="UP000284178"/>
    </source>
</evidence>
<dbReference type="Pfam" id="PF04101">
    <property type="entry name" value="Glyco_tran_28_C"/>
    <property type="match status" value="1"/>
</dbReference>
<dbReference type="EMBL" id="QRUP01000006">
    <property type="protein sequence ID" value="RGR75000.1"/>
    <property type="molecule type" value="Genomic_DNA"/>
</dbReference>
<dbReference type="GO" id="GO:0016758">
    <property type="term" value="F:hexosyltransferase activity"/>
    <property type="evidence" value="ECO:0007669"/>
    <property type="project" value="InterPro"/>
</dbReference>
<comment type="caution">
    <text evidence="2">The sequence shown here is derived from an EMBL/GenBank/DDBJ whole genome shotgun (WGS) entry which is preliminary data.</text>
</comment>
<dbReference type="InterPro" id="IPR007235">
    <property type="entry name" value="Glyco_trans_28_C"/>
</dbReference>
<name>A0A412G3B1_9FIRM</name>
<dbReference type="SUPFAM" id="SSF53756">
    <property type="entry name" value="UDP-Glycosyltransferase/glycogen phosphorylase"/>
    <property type="match status" value="1"/>
</dbReference>
<dbReference type="NCBIfam" id="NF041548">
    <property type="entry name" value="PssE"/>
    <property type="match status" value="1"/>
</dbReference>
<dbReference type="Gene3D" id="3.40.50.2000">
    <property type="entry name" value="Glycogen Phosphorylase B"/>
    <property type="match status" value="1"/>
</dbReference>
<proteinExistence type="predicted"/>
<dbReference type="AlphaFoldDB" id="A0A412G3B1"/>
<protein>
    <recommendedName>
        <fullName evidence="1">Glycosyl transferase family 28 C-terminal domain-containing protein</fullName>
    </recommendedName>
</protein>
<reference evidence="2 3" key="1">
    <citation type="submission" date="2018-08" db="EMBL/GenBank/DDBJ databases">
        <title>A genome reference for cultivated species of the human gut microbiota.</title>
        <authorList>
            <person name="Zou Y."/>
            <person name="Xue W."/>
            <person name="Luo G."/>
        </authorList>
    </citation>
    <scope>NUCLEOTIDE SEQUENCE [LARGE SCALE GENOMIC DNA]</scope>
    <source>
        <strain evidence="2 3">AF24-29</strain>
    </source>
</reference>
<feature type="domain" description="Glycosyl transferase family 28 C-terminal" evidence="1">
    <location>
        <begin position="20"/>
        <end position="165"/>
    </location>
</feature>
<gene>
    <name evidence="2" type="ORF">DWY25_06145</name>
</gene>